<reference evidence="1" key="2">
    <citation type="submission" date="2021-08" db="EMBL/GenBank/DDBJ databases">
        <authorList>
            <person name="Tani A."/>
            <person name="Ola A."/>
            <person name="Ogura Y."/>
            <person name="Katsura K."/>
            <person name="Hayashi T."/>
        </authorList>
    </citation>
    <scope>NUCLEOTIDE SEQUENCE</scope>
    <source>
        <strain evidence="1">DSM 17168</strain>
    </source>
</reference>
<gene>
    <name evidence="1" type="ORF">GMJLKIPL_0123</name>
</gene>
<dbReference type="RefSeq" id="WP_238233175.1">
    <property type="nucleotide sequence ID" value="NZ_BPQQ01000002.1"/>
</dbReference>
<organism evidence="1 2">
    <name type="scientific">Methylobacterium isbiliense</name>
    <dbReference type="NCBI Taxonomy" id="315478"/>
    <lineage>
        <taxon>Bacteria</taxon>
        <taxon>Pseudomonadati</taxon>
        <taxon>Pseudomonadota</taxon>
        <taxon>Alphaproteobacteria</taxon>
        <taxon>Hyphomicrobiales</taxon>
        <taxon>Methylobacteriaceae</taxon>
        <taxon>Methylobacterium</taxon>
    </lineage>
</organism>
<keyword evidence="2" id="KW-1185">Reference proteome</keyword>
<accession>A0ABQ4S558</accession>
<dbReference type="Proteomes" id="UP001055153">
    <property type="component" value="Unassembled WGS sequence"/>
</dbReference>
<dbReference type="EMBL" id="BPQQ01000002">
    <property type="protein sequence ID" value="GJD98216.1"/>
    <property type="molecule type" value="Genomic_DNA"/>
</dbReference>
<name>A0ABQ4S558_9HYPH</name>
<comment type="caution">
    <text evidence="1">The sequence shown here is derived from an EMBL/GenBank/DDBJ whole genome shotgun (WGS) entry which is preliminary data.</text>
</comment>
<evidence type="ECO:0000313" key="1">
    <source>
        <dbReference type="EMBL" id="GJD98216.1"/>
    </source>
</evidence>
<evidence type="ECO:0000313" key="2">
    <source>
        <dbReference type="Proteomes" id="UP001055153"/>
    </source>
</evidence>
<reference evidence="1" key="1">
    <citation type="journal article" date="2021" name="Front. Microbiol.">
        <title>Comprehensive Comparative Genomics and Phenotyping of Methylobacterium Species.</title>
        <authorList>
            <person name="Alessa O."/>
            <person name="Ogura Y."/>
            <person name="Fujitani Y."/>
            <person name="Takami H."/>
            <person name="Hayashi T."/>
            <person name="Sahin N."/>
            <person name="Tani A."/>
        </authorList>
    </citation>
    <scope>NUCLEOTIDE SEQUENCE</scope>
    <source>
        <strain evidence="1">DSM 17168</strain>
    </source>
</reference>
<proteinExistence type="predicted"/>
<protein>
    <submittedName>
        <fullName evidence="1">Uncharacterized protein</fullName>
    </submittedName>
</protein>
<sequence>MRALSFLAAFAIAAGLFWASILTRPPVTQARTTPGIDIREMTIRTNLPAAQAYDAF</sequence>